<name>A0A0F9GJQ2_9ZZZZ</name>
<gene>
    <name evidence="1" type="ORF">LCGC14_1901730</name>
</gene>
<accession>A0A0F9GJQ2</accession>
<evidence type="ECO:0000313" key="1">
    <source>
        <dbReference type="EMBL" id="KKL90736.1"/>
    </source>
</evidence>
<sequence length="66" mass="7039">EPYFTNDDGDDKQLAVFDADTGEMIVTSNQTATIETANTPHAFTGFSTGDVQDFSFVVGITAQTTS</sequence>
<dbReference type="EMBL" id="LAZR01019932">
    <property type="protein sequence ID" value="KKL90736.1"/>
    <property type="molecule type" value="Genomic_DNA"/>
</dbReference>
<comment type="caution">
    <text evidence="1">The sequence shown here is derived from an EMBL/GenBank/DDBJ whole genome shotgun (WGS) entry which is preliminary data.</text>
</comment>
<reference evidence="1" key="1">
    <citation type="journal article" date="2015" name="Nature">
        <title>Complex archaea that bridge the gap between prokaryotes and eukaryotes.</title>
        <authorList>
            <person name="Spang A."/>
            <person name="Saw J.H."/>
            <person name="Jorgensen S.L."/>
            <person name="Zaremba-Niedzwiedzka K."/>
            <person name="Martijn J."/>
            <person name="Lind A.E."/>
            <person name="van Eijk R."/>
            <person name="Schleper C."/>
            <person name="Guy L."/>
            <person name="Ettema T.J."/>
        </authorList>
    </citation>
    <scope>NUCLEOTIDE SEQUENCE</scope>
</reference>
<feature type="non-terminal residue" evidence="1">
    <location>
        <position position="1"/>
    </location>
</feature>
<proteinExistence type="predicted"/>
<dbReference type="AlphaFoldDB" id="A0A0F9GJQ2"/>
<protein>
    <submittedName>
        <fullName evidence="1">Uncharacterized protein</fullName>
    </submittedName>
</protein>
<organism evidence="1">
    <name type="scientific">marine sediment metagenome</name>
    <dbReference type="NCBI Taxonomy" id="412755"/>
    <lineage>
        <taxon>unclassified sequences</taxon>
        <taxon>metagenomes</taxon>
        <taxon>ecological metagenomes</taxon>
    </lineage>
</organism>